<evidence type="ECO:0000313" key="1">
    <source>
        <dbReference type="EMBL" id="KAH0943315.1"/>
    </source>
</evidence>
<proteinExistence type="predicted"/>
<keyword evidence="2" id="KW-1185">Reference proteome</keyword>
<dbReference type="EMBL" id="JAGKQM010000001">
    <property type="protein sequence ID" value="KAH0943315.1"/>
    <property type="molecule type" value="Genomic_DNA"/>
</dbReference>
<evidence type="ECO:0000313" key="2">
    <source>
        <dbReference type="Proteomes" id="UP000824890"/>
    </source>
</evidence>
<gene>
    <name evidence="1" type="ORF">HID58_002952</name>
</gene>
<accession>A0ABQ8ERS1</accession>
<name>A0ABQ8ERS1_BRANA</name>
<comment type="caution">
    <text evidence="1">The sequence shown here is derived from an EMBL/GenBank/DDBJ whole genome shotgun (WGS) entry which is preliminary data.</text>
</comment>
<dbReference type="Proteomes" id="UP000824890">
    <property type="component" value="Unassembled WGS sequence"/>
</dbReference>
<reference evidence="1 2" key="1">
    <citation type="submission" date="2021-05" db="EMBL/GenBank/DDBJ databases">
        <title>Genome Assembly of Synthetic Allotetraploid Brassica napus Reveals Homoeologous Exchanges between Subgenomes.</title>
        <authorList>
            <person name="Davis J.T."/>
        </authorList>
    </citation>
    <scope>NUCLEOTIDE SEQUENCE [LARGE SCALE GENOMIC DNA]</scope>
    <source>
        <strain evidence="2">cv. Da-Ae</strain>
        <tissue evidence="1">Seedling</tissue>
    </source>
</reference>
<sequence>MSCFKCTKIRKSRSYGGLMAYSSLVVVEGNVLAEKKEEDVTHHYGVLEGWFSQHWWNTRAVRAILLVRYSLSMS</sequence>
<organism evidence="1 2">
    <name type="scientific">Brassica napus</name>
    <name type="common">Rape</name>
    <dbReference type="NCBI Taxonomy" id="3708"/>
    <lineage>
        <taxon>Eukaryota</taxon>
        <taxon>Viridiplantae</taxon>
        <taxon>Streptophyta</taxon>
        <taxon>Embryophyta</taxon>
        <taxon>Tracheophyta</taxon>
        <taxon>Spermatophyta</taxon>
        <taxon>Magnoliopsida</taxon>
        <taxon>eudicotyledons</taxon>
        <taxon>Gunneridae</taxon>
        <taxon>Pentapetalae</taxon>
        <taxon>rosids</taxon>
        <taxon>malvids</taxon>
        <taxon>Brassicales</taxon>
        <taxon>Brassicaceae</taxon>
        <taxon>Brassiceae</taxon>
        <taxon>Brassica</taxon>
    </lineage>
</organism>
<protein>
    <submittedName>
        <fullName evidence="1">Uncharacterized protein</fullName>
    </submittedName>
</protein>